<feature type="domain" description="Multidrug resistance protein MdtA-like barrel-sandwich hybrid" evidence="8">
    <location>
        <begin position="90"/>
        <end position="283"/>
    </location>
</feature>
<evidence type="ECO:0000313" key="10">
    <source>
        <dbReference type="EMBL" id="PQL90592.1"/>
    </source>
</evidence>
<keyword evidence="3 6" id="KW-1133">Transmembrane helix</keyword>
<accession>A0A2S8A7Q5</accession>
<keyword evidence="2 6" id="KW-0812">Transmembrane</keyword>
<evidence type="ECO:0000256" key="1">
    <source>
        <dbReference type="ARBA" id="ARBA00004167"/>
    </source>
</evidence>
<dbReference type="PANTHER" id="PTHR30386:SF26">
    <property type="entry name" value="TRANSPORT PROTEIN COMB"/>
    <property type="match status" value="1"/>
</dbReference>
<dbReference type="SUPFAM" id="SSF111369">
    <property type="entry name" value="HlyD-like secretion proteins"/>
    <property type="match status" value="2"/>
</dbReference>
<protein>
    <submittedName>
        <fullName evidence="10">Hemolysin D</fullName>
    </submittedName>
</protein>
<reference evidence="10 11" key="1">
    <citation type="submission" date="2018-02" db="EMBL/GenBank/DDBJ databases">
        <title>Genome sequences of Apibacter spp., gut symbionts of Asian honey bees.</title>
        <authorList>
            <person name="Kwong W.K."/>
            <person name="Steele M.I."/>
            <person name="Moran N.A."/>
        </authorList>
    </citation>
    <scope>NUCLEOTIDE SEQUENCE [LARGE SCALE GENOMIC DNA]</scope>
    <source>
        <strain evidence="11">wkB301</strain>
    </source>
</reference>
<dbReference type="Pfam" id="PF25876">
    <property type="entry name" value="HH_MFP_RND"/>
    <property type="match status" value="1"/>
</dbReference>
<dbReference type="Proteomes" id="UP000238042">
    <property type="component" value="Unassembled WGS sequence"/>
</dbReference>
<keyword evidence="4 6" id="KW-0472">Membrane</keyword>
<evidence type="ECO:0000313" key="11">
    <source>
        <dbReference type="Proteomes" id="UP000238042"/>
    </source>
</evidence>
<feature type="transmembrane region" description="Helical" evidence="6">
    <location>
        <begin position="48"/>
        <end position="70"/>
    </location>
</feature>
<dbReference type="Gene3D" id="2.40.30.170">
    <property type="match status" value="1"/>
</dbReference>
<evidence type="ECO:0000256" key="4">
    <source>
        <dbReference type="ARBA" id="ARBA00023136"/>
    </source>
</evidence>
<dbReference type="Pfam" id="PF25917">
    <property type="entry name" value="BSH_RND"/>
    <property type="match status" value="1"/>
</dbReference>
<evidence type="ECO:0000256" key="6">
    <source>
        <dbReference type="SAM" id="Phobius"/>
    </source>
</evidence>
<name>A0A2S8A7Q5_9FLAO</name>
<feature type="region of interest" description="Disordered" evidence="5">
    <location>
        <begin position="1"/>
        <end position="24"/>
    </location>
</feature>
<dbReference type="GO" id="GO:1990961">
    <property type="term" value="P:xenobiotic detoxification by transmembrane export across the plasma membrane"/>
    <property type="evidence" value="ECO:0007669"/>
    <property type="project" value="InterPro"/>
</dbReference>
<dbReference type="RefSeq" id="WP_105247735.1">
    <property type="nucleotide sequence ID" value="NZ_PSZM01000046.1"/>
</dbReference>
<comment type="caution">
    <text evidence="10">The sequence shown here is derived from an EMBL/GenBank/DDBJ whole genome shotgun (WGS) entry which is preliminary data.</text>
</comment>
<feature type="domain" description="Multidrug resistance protein MdtA-like alpha-helical hairpin" evidence="7">
    <location>
        <begin position="156"/>
        <end position="252"/>
    </location>
</feature>
<dbReference type="InterPro" id="IPR050739">
    <property type="entry name" value="MFP"/>
</dbReference>
<evidence type="ECO:0000259" key="9">
    <source>
        <dbReference type="Pfam" id="PF25954"/>
    </source>
</evidence>
<evidence type="ECO:0000256" key="5">
    <source>
        <dbReference type="SAM" id="MobiDB-lite"/>
    </source>
</evidence>
<evidence type="ECO:0000259" key="7">
    <source>
        <dbReference type="Pfam" id="PF25876"/>
    </source>
</evidence>
<dbReference type="InterPro" id="IPR058625">
    <property type="entry name" value="MdtA-like_BSH"/>
</dbReference>
<dbReference type="Gene3D" id="6.10.140.1990">
    <property type="match status" value="1"/>
</dbReference>
<dbReference type="InterPro" id="IPR058792">
    <property type="entry name" value="Beta-barrel_RND_2"/>
</dbReference>
<evidence type="ECO:0000256" key="2">
    <source>
        <dbReference type="ARBA" id="ARBA00022692"/>
    </source>
</evidence>
<dbReference type="InterPro" id="IPR058624">
    <property type="entry name" value="MdtA-like_HH"/>
</dbReference>
<dbReference type="Pfam" id="PF25954">
    <property type="entry name" value="Beta-barrel_RND_2"/>
    <property type="match status" value="1"/>
</dbReference>
<gene>
    <name evidence="10" type="ORF">C4S77_12000</name>
</gene>
<keyword evidence="11" id="KW-1185">Reference proteome</keyword>
<sequence length="384" mass="43873">MSVKEGNSQKGSSETSSAEESKNIITNKKLKEGRELHTKLKKKRRRNIIVNTFCIIITLFGIGWVIHYFWRYYQYEVTNDAIIDQYITPVNTRVAGYIKEIRFNEHQKVKAGDTLVIIDDREFKIKVMDAQAALRDAEASKNVLSSNIETSENTEAVTEANIAEARIRMDNAYRDYLRYANLLKEESVPQQQFDQKRTEYEASKAKYESLRRQKQTNISSTVGVSKKQENAEALILRSKANLDMAKLNLSYTVITAPYDGYVGRRNIEKGELVQAGQVLTNLVKNNNKWVTANYKEKQIANIHIGQKVNIKVDAIKNRVFEGKVTAISEATGSKYSLIPTDNSAGNFVKIQQRIPVRIEFINLPQKDKDKLRAGMMVETEAYVR</sequence>
<feature type="domain" description="CusB-like beta-barrel" evidence="9">
    <location>
        <begin position="289"/>
        <end position="327"/>
    </location>
</feature>
<evidence type="ECO:0000256" key="3">
    <source>
        <dbReference type="ARBA" id="ARBA00022989"/>
    </source>
</evidence>
<evidence type="ECO:0000259" key="8">
    <source>
        <dbReference type="Pfam" id="PF25917"/>
    </source>
</evidence>
<proteinExistence type="predicted"/>
<dbReference type="InterPro" id="IPR030190">
    <property type="entry name" value="MacA_alpha-hairpin_sf"/>
</dbReference>
<dbReference type="OrthoDB" id="9811754at2"/>
<dbReference type="AlphaFoldDB" id="A0A2S8A7Q5"/>
<dbReference type="GO" id="GO:0019898">
    <property type="term" value="C:extrinsic component of membrane"/>
    <property type="evidence" value="ECO:0007669"/>
    <property type="project" value="InterPro"/>
</dbReference>
<dbReference type="GO" id="GO:1990195">
    <property type="term" value="C:macrolide transmembrane transporter complex"/>
    <property type="evidence" value="ECO:0007669"/>
    <property type="project" value="InterPro"/>
</dbReference>
<dbReference type="PANTHER" id="PTHR30386">
    <property type="entry name" value="MEMBRANE FUSION SUBUNIT OF EMRAB-TOLC MULTIDRUG EFFLUX PUMP"/>
    <property type="match status" value="1"/>
</dbReference>
<dbReference type="Gene3D" id="2.40.50.100">
    <property type="match status" value="1"/>
</dbReference>
<organism evidence="10 11">
    <name type="scientific">Apibacter adventoris</name>
    <dbReference type="NCBI Taxonomy" id="1679466"/>
    <lineage>
        <taxon>Bacteria</taxon>
        <taxon>Pseudomonadati</taxon>
        <taxon>Bacteroidota</taxon>
        <taxon>Flavobacteriia</taxon>
        <taxon>Flavobacteriales</taxon>
        <taxon>Weeksellaceae</taxon>
        <taxon>Apibacter</taxon>
    </lineage>
</organism>
<comment type="subcellular location">
    <subcellularLocation>
        <location evidence="1">Membrane</location>
        <topology evidence="1">Single-pass membrane protein</topology>
    </subcellularLocation>
</comment>
<dbReference type="EMBL" id="PSZM01000046">
    <property type="protein sequence ID" value="PQL90592.1"/>
    <property type="molecule type" value="Genomic_DNA"/>
</dbReference>